<accession>A0A9N9EME4</accession>
<feature type="non-terminal residue" evidence="2">
    <location>
        <position position="1"/>
    </location>
</feature>
<feature type="coiled-coil region" evidence="1">
    <location>
        <begin position="113"/>
        <end position="151"/>
    </location>
</feature>
<evidence type="ECO:0000256" key="1">
    <source>
        <dbReference type="SAM" id="Coils"/>
    </source>
</evidence>
<evidence type="ECO:0000313" key="2">
    <source>
        <dbReference type="EMBL" id="CAG8684138.1"/>
    </source>
</evidence>
<organism evidence="2 3">
    <name type="scientific">Dentiscutata erythropus</name>
    <dbReference type="NCBI Taxonomy" id="1348616"/>
    <lineage>
        <taxon>Eukaryota</taxon>
        <taxon>Fungi</taxon>
        <taxon>Fungi incertae sedis</taxon>
        <taxon>Mucoromycota</taxon>
        <taxon>Glomeromycotina</taxon>
        <taxon>Glomeromycetes</taxon>
        <taxon>Diversisporales</taxon>
        <taxon>Gigasporaceae</taxon>
        <taxon>Dentiscutata</taxon>
    </lineage>
</organism>
<comment type="caution">
    <text evidence="2">The sequence shown here is derived from an EMBL/GenBank/DDBJ whole genome shotgun (WGS) entry which is preliminary data.</text>
</comment>
<name>A0A9N9EME4_9GLOM</name>
<evidence type="ECO:0000313" key="3">
    <source>
        <dbReference type="Proteomes" id="UP000789405"/>
    </source>
</evidence>
<dbReference type="OrthoDB" id="10568114at2759"/>
<gene>
    <name evidence="2" type="ORF">DERYTH_LOCUS11989</name>
</gene>
<keyword evidence="1" id="KW-0175">Coiled coil</keyword>
<dbReference type="EMBL" id="CAJVPY010007686">
    <property type="protein sequence ID" value="CAG8684138.1"/>
    <property type="molecule type" value="Genomic_DNA"/>
</dbReference>
<sequence length="196" mass="23507">MEDKLDVNKIEEIAYSALSEYRTNARYRDSLIEMKKIYRIFGRKIIIDTTAKTAHETILLLKKEYDKRISEKGDYNEVIGEVNGIRISETKENYDNRVREMKEYYDKRISAMKEDHDTRIGEMKEKINETKEDCDRRIGEMKEKVSEAKEDRDSRISETKKEFNNMIEQILINYGIRFDKNEALNQKINRIDQLDW</sequence>
<reference evidence="2" key="1">
    <citation type="submission" date="2021-06" db="EMBL/GenBank/DDBJ databases">
        <authorList>
            <person name="Kallberg Y."/>
            <person name="Tangrot J."/>
            <person name="Rosling A."/>
        </authorList>
    </citation>
    <scope>NUCLEOTIDE SEQUENCE</scope>
    <source>
        <strain evidence="2">MA453B</strain>
    </source>
</reference>
<dbReference type="Gene3D" id="1.20.120.20">
    <property type="entry name" value="Apolipoprotein"/>
    <property type="match status" value="1"/>
</dbReference>
<dbReference type="AlphaFoldDB" id="A0A9N9EME4"/>
<proteinExistence type="predicted"/>
<dbReference type="Proteomes" id="UP000789405">
    <property type="component" value="Unassembled WGS sequence"/>
</dbReference>
<protein>
    <submittedName>
        <fullName evidence="2">16811_t:CDS:1</fullName>
    </submittedName>
</protein>
<keyword evidence="3" id="KW-1185">Reference proteome</keyword>